<name>A0AAI8YMQ8_9PEZI</name>
<evidence type="ECO:0000313" key="1">
    <source>
        <dbReference type="EMBL" id="CAJ2510564.1"/>
    </source>
</evidence>
<comment type="caution">
    <text evidence="1">The sequence shown here is derived from an EMBL/GenBank/DDBJ whole genome shotgun (WGS) entry which is preliminary data.</text>
</comment>
<sequence length="109" mass="12676">MSCLDLTPELSALVRRISDHYDSGAPLFDKQTLLDLERQLDEHPEYVSIQPFNGGPKWRVFDSLHPGEGSEGEEIARTIRIVGHRDLFPYDDDVRHPKLLFDPRWAFWT</sequence>
<organism evidence="1 2">
    <name type="scientific">Anthostomella pinea</name>
    <dbReference type="NCBI Taxonomy" id="933095"/>
    <lineage>
        <taxon>Eukaryota</taxon>
        <taxon>Fungi</taxon>
        <taxon>Dikarya</taxon>
        <taxon>Ascomycota</taxon>
        <taxon>Pezizomycotina</taxon>
        <taxon>Sordariomycetes</taxon>
        <taxon>Xylariomycetidae</taxon>
        <taxon>Xylariales</taxon>
        <taxon>Xylariaceae</taxon>
        <taxon>Anthostomella</taxon>
    </lineage>
</organism>
<gene>
    <name evidence="1" type="ORF">KHLLAP_LOCUS11032</name>
</gene>
<evidence type="ECO:0000313" key="2">
    <source>
        <dbReference type="Proteomes" id="UP001295740"/>
    </source>
</evidence>
<reference evidence="1" key="1">
    <citation type="submission" date="2023-10" db="EMBL/GenBank/DDBJ databases">
        <authorList>
            <person name="Hackl T."/>
        </authorList>
    </citation>
    <scope>NUCLEOTIDE SEQUENCE</scope>
</reference>
<proteinExistence type="predicted"/>
<dbReference type="AlphaFoldDB" id="A0AAI8YMQ8"/>
<protein>
    <submittedName>
        <fullName evidence="1">Uu.00g095330.m01.CDS01</fullName>
    </submittedName>
</protein>
<dbReference type="Proteomes" id="UP001295740">
    <property type="component" value="Unassembled WGS sequence"/>
</dbReference>
<dbReference type="EMBL" id="CAUWAG010000017">
    <property type="protein sequence ID" value="CAJ2510564.1"/>
    <property type="molecule type" value="Genomic_DNA"/>
</dbReference>
<keyword evidence="2" id="KW-1185">Reference proteome</keyword>
<accession>A0AAI8YMQ8</accession>